<comment type="similarity">
    <text evidence="2 8">Belongs to the peptidase C12 family.</text>
</comment>
<feature type="compositionally biased region" description="Polar residues" evidence="9">
    <location>
        <begin position="1"/>
        <end position="12"/>
    </location>
</feature>
<feature type="domain" description="UCH catalytic" evidence="10">
    <location>
        <begin position="28"/>
        <end position="322"/>
    </location>
</feature>
<accession>A0A8H5H7R3</accession>
<dbReference type="AlphaFoldDB" id="A0A8H5H7R3"/>
<evidence type="ECO:0000256" key="3">
    <source>
        <dbReference type="ARBA" id="ARBA00012759"/>
    </source>
</evidence>
<feature type="region of interest" description="Disordered" evidence="9">
    <location>
        <begin position="184"/>
        <end position="239"/>
    </location>
</feature>
<evidence type="ECO:0000256" key="8">
    <source>
        <dbReference type="PROSITE-ProRule" id="PRU01393"/>
    </source>
</evidence>
<dbReference type="Pfam" id="PF01088">
    <property type="entry name" value="Peptidase_C12"/>
    <property type="match status" value="1"/>
</dbReference>
<evidence type="ECO:0000256" key="6">
    <source>
        <dbReference type="ARBA" id="ARBA00022801"/>
    </source>
</evidence>
<proteinExistence type="inferred from homology"/>
<evidence type="ECO:0000256" key="1">
    <source>
        <dbReference type="ARBA" id="ARBA00000707"/>
    </source>
</evidence>
<feature type="region of interest" description="Disordered" evidence="9">
    <location>
        <begin position="1"/>
        <end position="20"/>
    </location>
</feature>
<keyword evidence="6 8" id="KW-0378">Hydrolase</keyword>
<reference evidence="11 12" key="1">
    <citation type="journal article" date="2020" name="ISME J.">
        <title>Uncovering the hidden diversity of litter-decomposition mechanisms in mushroom-forming fungi.</title>
        <authorList>
            <person name="Floudas D."/>
            <person name="Bentzer J."/>
            <person name="Ahren D."/>
            <person name="Johansson T."/>
            <person name="Persson P."/>
            <person name="Tunlid A."/>
        </authorList>
    </citation>
    <scope>NUCLEOTIDE SEQUENCE [LARGE SCALE GENOMIC DNA]</scope>
    <source>
        <strain evidence="11 12">CBS 661.87</strain>
    </source>
</reference>
<dbReference type="EMBL" id="JAACJP010000021">
    <property type="protein sequence ID" value="KAF5378161.1"/>
    <property type="molecule type" value="Genomic_DNA"/>
</dbReference>
<comment type="caution">
    <text evidence="11">The sequence shown here is derived from an EMBL/GenBank/DDBJ whole genome shotgun (WGS) entry which is preliminary data.</text>
</comment>
<evidence type="ECO:0000256" key="5">
    <source>
        <dbReference type="ARBA" id="ARBA00022786"/>
    </source>
</evidence>
<dbReference type="GO" id="GO:0005737">
    <property type="term" value="C:cytoplasm"/>
    <property type="evidence" value="ECO:0007669"/>
    <property type="project" value="TreeGrafter"/>
</dbReference>
<feature type="active site" description="Nucleophile" evidence="8">
    <location>
        <position position="107"/>
    </location>
</feature>
<keyword evidence="7 8" id="KW-0788">Thiol protease</keyword>
<dbReference type="PANTHER" id="PTHR10589:SF16">
    <property type="entry name" value="UBIQUITIN CARBOXYL-TERMINAL HYDROLASE ISOZYME L5"/>
    <property type="match status" value="1"/>
</dbReference>
<keyword evidence="5 8" id="KW-0833">Ubl conjugation pathway</keyword>
<dbReference type="PROSITE" id="PS52048">
    <property type="entry name" value="UCH_DOMAIN"/>
    <property type="match status" value="1"/>
</dbReference>
<keyword evidence="12" id="KW-1185">Reference proteome</keyword>
<evidence type="ECO:0000256" key="7">
    <source>
        <dbReference type="ARBA" id="ARBA00022807"/>
    </source>
</evidence>
<evidence type="ECO:0000256" key="9">
    <source>
        <dbReference type="SAM" id="MobiDB-lite"/>
    </source>
</evidence>
<dbReference type="InterPro" id="IPR001578">
    <property type="entry name" value="Peptidase_C12_UCH"/>
</dbReference>
<feature type="active site" description="Proton donor" evidence="8">
    <location>
        <position position="245"/>
    </location>
</feature>
<comment type="catalytic activity">
    <reaction evidence="1 8">
        <text>Thiol-dependent hydrolysis of ester, thioester, amide, peptide and isopeptide bonds formed by the C-terminal Gly of ubiquitin (a 76-residue protein attached to proteins as an intracellular targeting signal).</text>
        <dbReference type="EC" id="3.4.19.12"/>
    </reaction>
</comment>
<evidence type="ECO:0000313" key="12">
    <source>
        <dbReference type="Proteomes" id="UP000565441"/>
    </source>
</evidence>
<dbReference type="PANTHER" id="PTHR10589">
    <property type="entry name" value="UBIQUITIN CARBOXYL-TERMINAL HYDROLASE"/>
    <property type="match status" value="1"/>
</dbReference>
<evidence type="ECO:0000313" key="11">
    <source>
        <dbReference type="EMBL" id="KAF5378161.1"/>
    </source>
</evidence>
<dbReference type="InterPro" id="IPR036959">
    <property type="entry name" value="Peptidase_C12_UCH_sf"/>
</dbReference>
<dbReference type="EC" id="3.4.19.12" evidence="3 8"/>
<dbReference type="SUPFAM" id="SSF54001">
    <property type="entry name" value="Cysteine proteinases"/>
    <property type="match status" value="1"/>
</dbReference>
<dbReference type="GO" id="GO:0016579">
    <property type="term" value="P:protein deubiquitination"/>
    <property type="evidence" value="ECO:0007669"/>
    <property type="project" value="TreeGrafter"/>
</dbReference>
<organism evidence="11 12">
    <name type="scientific">Tricholomella constricta</name>
    <dbReference type="NCBI Taxonomy" id="117010"/>
    <lineage>
        <taxon>Eukaryota</taxon>
        <taxon>Fungi</taxon>
        <taxon>Dikarya</taxon>
        <taxon>Basidiomycota</taxon>
        <taxon>Agaricomycotina</taxon>
        <taxon>Agaricomycetes</taxon>
        <taxon>Agaricomycetidae</taxon>
        <taxon>Agaricales</taxon>
        <taxon>Tricholomatineae</taxon>
        <taxon>Lyophyllaceae</taxon>
        <taxon>Tricholomella</taxon>
    </lineage>
</organism>
<keyword evidence="4 8" id="KW-0645">Protease</keyword>
<dbReference type="Gene3D" id="3.40.532.10">
    <property type="entry name" value="Peptidase C12, ubiquitin carboxyl-terminal hydrolase"/>
    <property type="match status" value="1"/>
</dbReference>
<feature type="site" description="Transition state stabilizer" evidence="8">
    <location>
        <position position="101"/>
    </location>
</feature>
<name>A0A8H5H7R3_9AGAR</name>
<gene>
    <name evidence="11" type="ORF">D9615_007615</name>
</gene>
<sequence length="478" mass="52450">MSTLAEQPQQSALDELNQPEPVDLVGGPFAVIESDPGVFTSLTRNLGVRNIELVEMYDIEPWAVDHLNPRGLIFCFLWHKDTHRPGEFDDPAAERVWFANQLSDDACASHAILNVLLNCPDVDIGDHLRRFRQDTDKMSPVMKGLAITNSSLLRTAHNSLARPADIRGALNAIAITTLDEAKAKSKQKCTPVSSTARPIRGTRPPPTKRAKTSKSTASSPAKKAKAKAKEPEADEGESEANEAYHFIGYVPAYGKVWELDGLKSGPLEVGELSPADAPPSTTSSSSGWMDVVRPALRMKMEKYGGAAEGGSNIRFSLLAIVDGLYEKASDELQLLKRERIALERRMGEGWEKMVDRGLLESAQHAFAASPGDRTYAADFGARRMEKDLEILDMPMEALVPAWEACVRKAVRANVAVEDEVTKAVRANTDHIKRTFDYEPFLKAFMERLQAEGLLNPLLGLEEDGTKVKNGSAKAKSKT</sequence>
<evidence type="ECO:0000259" key="10">
    <source>
        <dbReference type="PROSITE" id="PS52048"/>
    </source>
</evidence>
<evidence type="ECO:0000256" key="4">
    <source>
        <dbReference type="ARBA" id="ARBA00022670"/>
    </source>
</evidence>
<dbReference type="OrthoDB" id="1924260at2759"/>
<protein>
    <recommendedName>
        <fullName evidence="3 8">ubiquitinyl hydrolase 1</fullName>
        <ecNumber evidence="3 8">3.4.19.12</ecNumber>
    </recommendedName>
</protein>
<dbReference type="GO" id="GO:0004843">
    <property type="term" value="F:cysteine-type deubiquitinase activity"/>
    <property type="evidence" value="ECO:0007669"/>
    <property type="project" value="UniProtKB-UniRule"/>
</dbReference>
<evidence type="ECO:0000256" key="2">
    <source>
        <dbReference type="ARBA" id="ARBA00009326"/>
    </source>
</evidence>
<dbReference type="InterPro" id="IPR038765">
    <property type="entry name" value="Papain-like_cys_pep_sf"/>
</dbReference>
<dbReference type="Proteomes" id="UP000565441">
    <property type="component" value="Unassembled WGS sequence"/>
</dbReference>
<feature type="site" description="Important for enzyme activity" evidence="8">
    <location>
        <position position="260"/>
    </location>
</feature>
<dbReference type="GO" id="GO:0006511">
    <property type="term" value="P:ubiquitin-dependent protein catabolic process"/>
    <property type="evidence" value="ECO:0007669"/>
    <property type="project" value="UniProtKB-UniRule"/>
</dbReference>